<dbReference type="EMBL" id="BART01021697">
    <property type="protein sequence ID" value="GAH03242.1"/>
    <property type="molecule type" value="Genomic_DNA"/>
</dbReference>
<feature type="non-terminal residue" evidence="1">
    <location>
        <position position="36"/>
    </location>
</feature>
<protein>
    <submittedName>
        <fullName evidence="1">Uncharacterized protein</fullName>
    </submittedName>
</protein>
<sequence>MSKQLHKNFTDEQVKLLLKSYVDKEIKINYILSTFE</sequence>
<proteinExistence type="predicted"/>
<comment type="caution">
    <text evidence="1">The sequence shown here is derived from an EMBL/GenBank/DDBJ whole genome shotgun (WGS) entry which is preliminary data.</text>
</comment>
<organism evidence="1">
    <name type="scientific">marine sediment metagenome</name>
    <dbReference type="NCBI Taxonomy" id="412755"/>
    <lineage>
        <taxon>unclassified sequences</taxon>
        <taxon>metagenomes</taxon>
        <taxon>ecological metagenomes</taxon>
    </lineage>
</organism>
<dbReference type="AlphaFoldDB" id="X1C783"/>
<reference evidence="1" key="1">
    <citation type="journal article" date="2014" name="Front. Microbiol.">
        <title>High frequency of phylogenetically diverse reductive dehalogenase-homologous genes in deep subseafloor sedimentary metagenomes.</title>
        <authorList>
            <person name="Kawai M."/>
            <person name="Futagami T."/>
            <person name="Toyoda A."/>
            <person name="Takaki Y."/>
            <person name="Nishi S."/>
            <person name="Hori S."/>
            <person name="Arai W."/>
            <person name="Tsubouchi T."/>
            <person name="Morono Y."/>
            <person name="Uchiyama I."/>
            <person name="Ito T."/>
            <person name="Fujiyama A."/>
            <person name="Inagaki F."/>
            <person name="Takami H."/>
        </authorList>
    </citation>
    <scope>NUCLEOTIDE SEQUENCE</scope>
    <source>
        <strain evidence="1">Expedition CK06-06</strain>
    </source>
</reference>
<gene>
    <name evidence="1" type="ORF">S01H4_39934</name>
</gene>
<accession>X1C783</accession>
<evidence type="ECO:0000313" key="1">
    <source>
        <dbReference type="EMBL" id="GAH03242.1"/>
    </source>
</evidence>
<name>X1C783_9ZZZZ</name>